<evidence type="ECO:0000313" key="7">
    <source>
        <dbReference type="Proteomes" id="UP001596135"/>
    </source>
</evidence>
<evidence type="ECO:0008006" key="8">
    <source>
        <dbReference type="Google" id="ProtNLM"/>
    </source>
</evidence>
<dbReference type="InterPro" id="IPR028974">
    <property type="entry name" value="TSP_type-3_rpt"/>
</dbReference>
<evidence type="ECO:0000256" key="1">
    <source>
        <dbReference type="ARBA" id="ARBA00004613"/>
    </source>
</evidence>
<accession>A0ABW1LKM8</accession>
<keyword evidence="3" id="KW-0732">Signal</keyword>
<keyword evidence="2" id="KW-0964">Secreted</keyword>
<gene>
    <name evidence="6" type="ORF">ACFPYL_11405</name>
</gene>
<dbReference type="PANTHER" id="PTHR37467:SF1">
    <property type="entry name" value="EXPORTED CALCIUM-BINDING GLYCOPROTEIN"/>
    <property type="match status" value="1"/>
</dbReference>
<feature type="compositionally biased region" description="Acidic residues" evidence="5">
    <location>
        <begin position="377"/>
        <end position="386"/>
    </location>
</feature>
<proteinExistence type="predicted"/>
<feature type="region of interest" description="Disordered" evidence="5">
    <location>
        <begin position="105"/>
        <end position="124"/>
    </location>
</feature>
<feature type="region of interest" description="Disordered" evidence="5">
    <location>
        <begin position="340"/>
        <end position="620"/>
    </location>
</feature>
<feature type="compositionally biased region" description="Basic and acidic residues" evidence="5">
    <location>
        <begin position="364"/>
        <end position="376"/>
    </location>
</feature>
<sequence>MRIHPPLAIGVGLSTIALYSISATGTPAAAASPAPPTEVRATTSAEILHLSALDVPGVATLAESSVGASSGSVTGGSPRTSAAATNLGLALADQDLGAILASVSQAAPPDNSQPTTDRSVDGSVPGVLGLGVSSVSANARWTGAASCPAPGAPLTTSTVSTADVATEPLPQAGSLLALDGTASTSQSTALTGQAARSVVSTARGSAADLRLLDGQLRVAVADAPTLTATASGRDGGAKVDWNAPAVTVSLAGQEQTLPADGSPVDFTSPDNPLLHVELSVGQPTDVVESVDGTRASASASVLHVVASLGSADAGATVLDTDVFPLQAAATAPAGGVACGAGSLDSDGDGLTDDEETSGSANDAHGNEPTDPDKADTDGDGVNDGDEVAAGTDPNSPSGGGTGGGGGGGGQPSPGDLDGDGLGNGDEVDQGTDPTNPDTDGDGLTDGREVNGTLTRPTKADTDSDGLTDGREVRGTHTNPRKADTDKDGLKDGREVRKTHTNPRKKDTDGDRLTDGREVRKTHTNPRKKDTDRDRLTDGREVLRSAPSFPRCHTNPRKADTDKDGLKDGTEVTRYRTNPCDRDTDDGGISDGREVQVGSDPLDPQSGPGDVRRNRSMSVRS</sequence>
<feature type="compositionally biased region" description="Acidic residues" evidence="5">
    <location>
        <begin position="345"/>
        <end position="356"/>
    </location>
</feature>
<feature type="compositionally biased region" description="Basic and acidic residues" evidence="5">
    <location>
        <begin position="457"/>
        <end position="542"/>
    </location>
</feature>
<name>A0ABW1LKM8_9ACTN</name>
<evidence type="ECO:0000256" key="2">
    <source>
        <dbReference type="ARBA" id="ARBA00022525"/>
    </source>
</evidence>
<feature type="compositionally biased region" description="Polar residues" evidence="5">
    <location>
        <begin position="105"/>
        <end position="117"/>
    </location>
</feature>
<dbReference type="PANTHER" id="PTHR37467">
    <property type="entry name" value="EXPORTED CALCIUM-BINDING GLYCOPROTEIN-RELATED"/>
    <property type="match status" value="1"/>
</dbReference>
<feature type="compositionally biased region" description="Gly residues" evidence="5">
    <location>
        <begin position="397"/>
        <end position="411"/>
    </location>
</feature>
<dbReference type="InterPro" id="IPR059100">
    <property type="entry name" value="TSP3_bac"/>
</dbReference>
<evidence type="ECO:0000313" key="6">
    <source>
        <dbReference type="EMBL" id="MFC6043687.1"/>
    </source>
</evidence>
<dbReference type="Proteomes" id="UP001596135">
    <property type="component" value="Unassembled WGS sequence"/>
</dbReference>
<protein>
    <recommendedName>
        <fullName evidence="8">Protective antigen Ca-binding domain-containing protein</fullName>
    </recommendedName>
</protein>
<dbReference type="SUPFAM" id="SSF103647">
    <property type="entry name" value="TSP type-3 repeat"/>
    <property type="match status" value="1"/>
</dbReference>
<dbReference type="InterPro" id="IPR053180">
    <property type="entry name" value="Ca-binding_acidic-repeat"/>
</dbReference>
<dbReference type="RefSeq" id="WP_379153956.1">
    <property type="nucleotide sequence ID" value="NZ_JBHSRJ010000004.1"/>
</dbReference>
<evidence type="ECO:0000256" key="5">
    <source>
        <dbReference type="SAM" id="MobiDB-lite"/>
    </source>
</evidence>
<reference evidence="7" key="1">
    <citation type="journal article" date="2019" name="Int. J. Syst. Evol. Microbiol.">
        <title>The Global Catalogue of Microorganisms (GCM) 10K type strain sequencing project: providing services to taxonomists for standard genome sequencing and annotation.</title>
        <authorList>
            <consortium name="The Broad Institute Genomics Platform"/>
            <consortium name="The Broad Institute Genome Sequencing Center for Infectious Disease"/>
            <person name="Wu L."/>
            <person name="Ma J."/>
        </authorList>
    </citation>
    <scope>NUCLEOTIDE SEQUENCE [LARGE SCALE GENOMIC DNA]</scope>
    <source>
        <strain evidence="7">CCUG 54522</strain>
    </source>
</reference>
<keyword evidence="4" id="KW-0106">Calcium</keyword>
<dbReference type="Gene3D" id="4.10.1080.10">
    <property type="entry name" value="TSP type-3 repeat"/>
    <property type="match status" value="1"/>
</dbReference>
<dbReference type="EMBL" id="JBHSRJ010000004">
    <property type="protein sequence ID" value="MFC6043687.1"/>
    <property type="molecule type" value="Genomic_DNA"/>
</dbReference>
<dbReference type="Pfam" id="PF18884">
    <property type="entry name" value="TSP3_bac"/>
    <property type="match status" value="9"/>
</dbReference>
<evidence type="ECO:0000256" key="4">
    <source>
        <dbReference type="ARBA" id="ARBA00022837"/>
    </source>
</evidence>
<keyword evidence="7" id="KW-1185">Reference proteome</keyword>
<feature type="compositionally biased region" description="Basic and acidic residues" evidence="5">
    <location>
        <begin position="556"/>
        <end position="581"/>
    </location>
</feature>
<organism evidence="6 7">
    <name type="scientific">Nocardioides hankookensis</name>
    <dbReference type="NCBI Taxonomy" id="443157"/>
    <lineage>
        <taxon>Bacteria</taxon>
        <taxon>Bacillati</taxon>
        <taxon>Actinomycetota</taxon>
        <taxon>Actinomycetes</taxon>
        <taxon>Propionibacteriales</taxon>
        <taxon>Nocardioidaceae</taxon>
        <taxon>Nocardioides</taxon>
    </lineage>
</organism>
<comment type="subcellular location">
    <subcellularLocation>
        <location evidence="1">Secreted</location>
    </subcellularLocation>
</comment>
<evidence type="ECO:0000256" key="3">
    <source>
        <dbReference type="ARBA" id="ARBA00022729"/>
    </source>
</evidence>
<comment type="caution">
    <text evidence="6">The sequence shown here is derived from an EMBL/GenBank/DDBJ whole genome shotgun (WGS) entry which is preliminary data.</text>
</comment>